<keyword evidence="4 6" id="KW-1133">Transmembrane helix</keyword>
<organism evidence="8 9">
    <name type="scientific">Virgibacillus natechei</name>
    <dbReference type="NCBI Taxonomy" id="1216297"/>
    <lineage>
        <taxon>Bacteria</taxon>
        <taxon>Bacillati</taxon>
        <taxon>Bacillota</taxon>
        <taxon>Bacilli</taxon>
        <taxon>Bacillales</taxon>
        <taxon>Bacillaceae</taxon>
        <taxon>Virgibacillus</taxon>
    </lineage>
</organism>
<dbReference type="Pfam" id="PF10035">
    <property type="entry name" value="DUF2179"/>
    <property type="match status" value="1"/>
</dbReference>
<dbReference type="Gene3D" id="3.30.70.120">
    <property type="match status" value="1"/>
</dbReference>
<comment type="subcellular location">
    <subcellularLocation>
        <location evidence="1">Cell membrane</location>
        <topology evidence="1">Multi-pass membrane protein</topology>
    </subcellularLocation>
</comment>
<evidence type="ECO:0000259" key="7">
    <source>
        <dbReference type="Pfam" id="PF10035"/>
    </source>
</evidence>
<evidence type="ECO:0000256" key="2">
    <source>
        <dbReference type="ARBA" id="ARBA00022475"/>
    </source>
</evidence>
<dbReference type="InterPro" id="IPR003740">
    <property type="entry name" value="YitT"/>
</dbReference>
<keyword evidence="2" id="KW-1003">Cell membrane</keyword>
<protein>
    <submittedName>
        <fullName evidence="8">Uncharacterized membrane-anchored protein YitT (DUF2179 family)</fullName>
    </submittedName>
</protein>
<dbReference type="RefSeq" id="WP_209462296.1">
    <property type="nucleotide sequence ID" value="NZ_CP110224.1"/>
</dbReference>
<dbReference type="InterPro" id="IPR019264">
    <property type="entry name" value="DUF2179"/>
</dbReference>
<name>A0ABS4IDT5_9BACI</name>
<evidence type="ECO:0000256" key="4">
    <source>
        <dbReference type="ARBA" id="ARBA00022989"/>
    </source>
</evidence>
<feature type="transmembrane region" description="Helical" evidence="6">
    <location>
        <begin position="137"/>
        <end position="158"/>
    </location>
</feature>
<evidence type="ECO:0000313" key="8">
    <source>
        <dbReference type="EMBL" id="MBP1969088.1"/>
    </source>
</evidence>
<evidence type="ECO:0000256" key="3">
    <source>
        <dbReference type="ARBA" id="ARBA00022692"/>
    </source>
</evidence>
<dbReference type="InterPro" id="IPR051461">
    <property type="entry name" value="UPF0750_membrane"/>
</dbReference>
<proteinExistence type="predicted"/>
<keyword evidence="5 6" id="KW-0472">Membrane</keyword>
<dbReference type="Proteomes" id="UP001519345">
    <property type="component" value="Unassembled WGS sequence"/>
</dbReference>
<dbReference type="PANTHER" id="PTHR33545:SF4">
    <property type="entry name" value="UPF0750 MEMBRANE PROTEIN YXKD"/>
    <property type="match status" value="1"/>
</dbReference>
<evidence type="ECO:0000256" key="6">
    <source>
        <dbReference type="SAM" id="Phobius"/>
    </source>
</evidence>
<evidence type="ECO:0000256" key="5">
    <source>
        <dbReference type="ARBA" id="ARBA00023136"/>
    </source>
</evidence>
<gene>
    <name evidence="8" type="ORF">J2Z83_001191</name>
</gene>
<dbReference type="Pfam" id="PF02588">
    <property type="entry name" value="YitT_membrane"/>
    <property type="match status" value="1"/>
</dbReference>
<reference evidence="8 9" key="1">
    <citation type="submission" date="2021-03" db="EMBL/GenBank/DDBJ databases">
        <title>Genomic Encyclopedia of Type Strains, Phase IV (KMG-IV): sequencing the most valuable type-strain genomes for metagenomic binning, comparative biology and taxonomic classification.</title>
        <authorList>
            <person name="Goeker M."/>
        </authorList>
    </citation>
    <scope>NUCLEOTIDE SEQUENCE [LARGE SCALE GENOMIC DNA]</scope>
    <source>
        <strain evidence="8 9">DSM 25609</strain>
    </source>
</reference>
<comment type="caution">
    <text evidence="8">The sequence shown here is derived from an EMBL/GenBank/DDBJ whole genome shotgun (WGS) entry which is preliminary data.</text>
</comment>
<dbReference type="InterPro" id="IPR015867">
    <property type="entry name" value="N-reg_PII/ATP_PRibTrfase_C"/>
</dbReference>
<feature type="transmembrane region" description="Helical" evidence="6">
    <location>
        <begin position="99"/>
        <end position="117"/>
    </location>
</feature>
<dbReference type="PIRSF" id="PIRSF006483">
    <property type="entry name" value="Membrane_protein_YitT"/>
    <property type="match status" value="1"/>
</dbReference>
<accession>A0ABS4IDT5</accession>
<evidence type="ECO:0000313" key="9">
    <source>
        <dbReference type="Proteomes" id="UP001519345"/>
    </source>
</evidence>
<feature type="domain" description="DUF2179" evidence="7">
    <location>
        <begin position="213"/>
        <end position="266"/>
    </location>
</feature>
<keyword evidence="9" id="KW-1185">Reference proteome</keyword>
<dbReference type="PANTHER" id="PTHR33545">
    <property type="entry name" value="UPF0750 MEMBRANE PROTEIN YITT-RELATED"/>
    <property type="match status" value="1"/>
</dbReference>
<dbReference type="CDD" id="cd16380">
    <property type="entry name" value="YitT_C"/>
    <property type="match status" value="1"/>
</dbReference>
<feature type="transmembrane region" description="Helical" evidence="6">
    <location>
        <begin position="70"/>
        <end position="87"/>
    </location>
</feature>
<evidence type="ECO:0000256" key="1">
    <source>
        <dbReference type="ARBA" id="ARBA00004651"/>
    </source>
</evidence>
<feature type="transmembrane region" description="Helical" evidence="6">
    <location>
        <begin position="38"/>
        <end position="63"/>
    </location>
</feature>
<dbReference type="EMBL" id="JAGGKX010000004">
    <property type="protein sequence ID" value="MBP1969088.1"/>
    <property type="molecule type" value="Genomic_DNA"/>
</dbReference>
<sequence length="291" mass="31456">MKQITLIIIGTLCIALGTTLLAIPNQLADGGVIGISLLLYYAFDFSPGILLFISFVVLIGVSVKYLPRHMVYKSLINVPLLSLLIFLTEDLGQPLGDPLVAAIFAGVIIGSGFGLIIQAGSSIGGTSIIGLMFNQKFGWDVVLVTFVLDILIVLAGVFIIGPLYMMYTVVALFVGKIASDYVLSGFDAKKAVNIISTRSIDISKRITNDMASSATVFEGYGGYSEESRKSVYVVVRSPRILSLKRLIREIDPDAFVVVHNVKDVSGGTFFATPSMDDKVEIEEGFYDYEGI</sequence>
<keyword evidence="3 6" id="KW-0812">Transmembrane</keyword>